<organism evidence="2 3">
    <name type="scientific">Papaver somniferum</name>
    <name type="common">Opium poppy</name>
    <dbReference type="NCBI Taxonomy" id="3469"/>
    <lineage>
        <taxon>Eukaryota</taxon>
        <taxon>Viridiplantae</taxon>
        <taxon>Streptophyta</taxon>
        <taxon>Embryophyta</taxon>
        <taxon>Tracheophyta</taxon>
        <taxon>Spermatophyta</taxon>
        <taxon>Magnoliopsida</taxon>
        <taxon>Ranunculales</taxon>
        <taxon>Papaveraceae</taxon>
        <taxon>Papaveroideae</taxon>
        <taxon>Papaver</taxon>
    </lineage>
</organism>
<dbReference type="GO" id="GO:0030686">
    <property type="term" value="C:90S preribosome"/>
    <property type="evidence" value="ECO:0007669"/>
    <property type="project" value="TreeGrafter"/>
</dbReference>
<feature type="region of interest" description="Disordered" evidence="1">
    <location>
        <begin position="48"/>
        <end position="71"/>
    </location>
</feature>
<dbReference type="Proteomes" id="UP000316621">
    <property type="component" value="Chromosome 1"/>
</dbReference>
<dbReference type="Gramene" id="RZC44042">
    <property type="protein sequence ID" value="RZC44042"/>
    <property type="gene ID" value="C5167_036993"/>
</dbReference>
<evidence type="ECO:0000256" key="1">
    <source>
        <dbReference type="SAM" id="MobiDB-lite"/>
    </source>
</evidence>
<dbReference type="PANTHER" id="PTHR10925">
    <property type="entry name" value="N-ACETYLTRANSFERASE 10"/>
    <property type="match status" value="1"/>
</dbReference>
<dbReference type="GO" id="GO:1990883">
    <property type="term" value="F:18S rRNA cytidine N-acetyltransferase activity"/>
    <property type="evidence" value="ECO:0007669"/>
    <property type="project" value="TreeGrafter"/>
</dbReference>
<dbReference type="EMBL" id="CM010715">
    <property type="protein sequence ID" value="RZC44042.1"/>
    <property type="molecule type" value="Genomic_DNA"/>
</dbReference>
<dbReference type="GO" id="GO:0005730">
    <property type="term" value="C:nucleolus"/>
    <property type="evidence" value="ECO:0007669"/>
    <property type="project" value="TreeGrafter"/>
</dbReference>
<accession>A0A4Y7I8L2</accession>
<reference evidence="2 3" key="1">
    <citation type="journal article" date="2018" name="Science">
        <title>The opium poppy genome and morphinan production.</title>
        <authorList>
            <person name="Guo L."/>
            <person name="Winzer T."/>
            <person name="Yang X."/>
            <person name="Li Y."/>
            <person name="Ning Z."/>
            <person name="He Z."/>
            <person name="Teodor R."/>
            <person name="Lu Y."/>
            <person name="Bowser T.A."/>
            <person name="Graham I.A."/>
            <person name="Ye K."/>
        </authorList>
    </citation>
    <scope>NUCLEOTIDE SEQUENCE [LARGE SCALE GENOMIC DNA]</scope>
    <source>
        <strain evidence="3">cv. HN1</strain>
        <tissue evidence="2">Leaves</tissue>
    </source>
</reference>
<keyword evidence="3" id="KW-1185">Reference proteome</keyword>
<evidence type="ECO:0000313" key="3">
    <source>
        <dbReference type="Proteomes" id="UP000316621"/>
    </source>
</evidence>
<dbReference type="STRING" id="3469.A0A4Y7I8L2"/>
<gene>
    <name evidence="2" type="ORF">C5167_036993</name>
</gene>
<dbReference type="GO" id="GO:0000049">
    <property type="term" value="F:tRNA binding"/>
    <property type="evidence" value="ECO:0007669"/>
    <property type="project" value="TreeGrafter"/>
</dbReference>
<evidence type="ECO:0000313" key="2">
    <source>
        <dbReference type="EMBL" id="RZC44042.1"/>
    </source>
</evidence>
<feature type="compositionally biased region" description="Basic and acidic residues" evidence="1">
    <location>
        <begin position="57"/>
        <end position="71"/>
    </location>
</feature>
<dbReference type="PANTHER" id="PTHR10925:SF5">
    <property type="entry name" value="RNA CYTIDINE ACETYLTRANSFERASE"/>
    <property type="match status" value="1"/>
</dbReference>
<proteinExistence type="predicted"/>
<dbReference type="AlphaFoldDB" id="A0A4Y7I8L2"/>
<protein>
    <submittedName>
        <fullName evidence="2">Uncharacterized protein</fullName>
    </submittedName>
</protein>
<name>A0A4Y7I8L2_PAPSO</name>
<sequence length="71" mass="8300">MRKKVDDRIKTLIENGVKTRHRSIFVIVGDKSREQIVNLHYMLSKSVVKSRPTSQEKTGKPDEEVKAEWFT</sequence>
<dbReference type="GO" id="GO:1904812">
    <property type="term" value="P:rRNA acetylation involved in maturation of SSU-rRNA"/>
    <property type="evidence" value="ECO:0007669"/>
    <property type="project" value="TreeGrafter"/>
</dbReference>
<dbReference type="InterPro" id="IPR032672">
    <property type="entry name" value="TmcA/NAT10/Kre33"/>
</dbReference>